<name>A0A0C9X0F1_9AGAR</name>
<dbReference type="AlphaFoldDB" id="A0A0C9X0F1"/>
<dbReference type="HOGENOM" id="CLU_2746946_0_0_1"/>
<accession>A0A0C9X0F1</accession>
<evidence type="ECO:0000313" key="1">
    <source>
        <dbReference type="EMBL" id="KIJ98610.1"/>
    </source>
</evidence>
<organism evidence="1 2">
    <name type="scientific">Laccaria amethystina LaAM-08-1</name>
    <dbReference type="NCBI Taxonomy" id="1095629"/>
    <lineage>
        <taxon>Eukaryota</taxon>
        <taxon>Fungi</taxon>
        <taxon>Dikarya</taxon>
        <taxon>Basidiomycota</taxon>
        <taxon>Agaricomycotina</taxon>
        <taxon>Agaricomycetes</taxon>
        <taxon>Agaricomycetidae</taxon>
        <taxon>Agaricales</taxon>
        <taxon>Agaricineae</taxon>
        <taxon>Hydnangiaceae</taxon>
        <taxon>Laccaria</taxon>
    </lineage>
</organism>
<keyword evidence="2" id="KW-1185">Reference proteome</keyword>
<dbReference type="EMBL" id="KN838665">
    <property type="protein sequence ID" value="KIJ98610.1"/>
    <property type="molecule type" value="Genomic_DNA"/>
</dbReference>
<reference evidence="1 2" key="1">
    <citation type="submission" date="2014-04" db="EMBL/GenBank/DDBJ databases">
        <authorList>
            <consortium name="DOE Joint Genome Institute"/>
            <person name="Kuo A."/>
            <person name="Kohler A."/>
            <person name="Nagy L.G."/>
            <person name="Floudas D."/>
            <person name="Copeland A."/>
            <person name="Barry K.W."/>
            <person name="Cichocki N."/>
            <person name="Veneault-Fourrey C."/>
            <person name="LaButti K."/>
            <person name="Lindquist E.A."/>
            <person name="Lipzen A."/>
            <person name="Lundell T."/>
            <person name="Morin E."/>
            <person name="Murat C."/>
            <person name="Sun H."/>
            <person name="Tunlid A."/>
            <person name="Henrissat B."/>
            <person name="Grigoriev I.V."/>
            <person name="Hibbett D.S."/>
            <person name="Martin F."/>
            <person name="Nordberg H.P."/>
            <person name="Cantor M.N."/>
            <person name="Hua S.X."/>
        </authorList>
    </citation>
    <scope>NUCLEOTIDE SEQUENCE [LARGE SCALE GENOMIC DNA]</scope>
    <source>
        <strain evidence="1 2">LaAM-08-1</strain>
    </source>
</reference>
<sequence>GLQKLSGKTAWRIAQMNPSWINPVVQPQELGHASILLDLLGSGPTPTRLCSIPPSNTTSLSHLLSEVLVNR</sequence>
<gene>
    <name evidence="1" type="ORF">K443DRAFT_62443</name>
</gene>
<dbReference type="Proteomes" id="UP000054477">
    <property type="component" value="Unassembled WGS sequence"/>
</dbReference>
<protein>
    <submittedName>
        <fullName evidence="1">Uncharacterized protein</fullName>
    </submittedName>
</protein>
<evidence type="ECO:0000313" key="2">
    <source>
        <dbReference type="Proteomes" id="UP000054477"/>
    </source>
</evidence>
<reference evidence="2" key="2">
    <citation type="submission" date="2015-01" db="EMBL/GenBank/DDBJ databases">
        <title>Evolutionary Origins and Diversification of the Mycorrhizal Mutualists.</title>
        <authorList>
            <consortium name="DOE Joint Genome Institute"/>
            <consortium name="Mycorrhizal Genomics Consortium"/>
            <person name="Kohler A."/>
            <person name="Kuo A."/>
            <person name="Nagy L.G."/>
            <person name="Floudas D."/>
            <person name="Copeland A."/>
            <person name="Barry K.W."/>
            <person name="Cichocki N."/>
            <person name="Veneault-Fourrey C."/>
            <person name="LaButti K."/>
            <person name="Lindquist E.A."/>
            <person name="Lipzen A."/>
            <person name="Lundell T."/>
            <person name="Morin E."/>
            <person name="Murat C."/>
            <person name="Riley R."/>
            <person name="Ohm R."/>
            <person name="Sun H."/>
            <person name="Tunlid A."/>
            <person name="Henrissat B."/>
            <person name="Grigoriev I.V."/>
            <person name="Hibbett D.S."/>
            <person name="Martin F."/>
        </authorList>
    </citation>
    <scope>NUCLEOTIDE SEQUENCE [LARGE SCALE GENOMIC DNA]</scope>
    <source>
        <strain evidence="2">LaAM-08-1</strain>
    </source>
</reference>
<feature type="non-terminal residue" evidence="1">
    <location>
        <position position="1"/>
    </location>
</feature>
<dbReference type="OrthoDB" id="10383000at2759"/>
<proteinExistence type="predicted"/>
<feature type="non-terminal residue" evidence="1">
    <location>
        <position position="71"/>
    </location>
</feature>